<accession>A0A846S0T2</accession>
<dbReference type="AlphaFoldDB" id="A0A846S0T2"/>
<evidence type="ECO:0000313" key="1">
    <source>
        <dbReference type="EMBL" id="NJC57080.1"/>
    </source>
</evidence>
<dbReference type="RefSeq" id="WP_167950849.1">
    <property type="nucleotide sequence ID" value="NZ_BAAAPQ010000007.1"/>
</dbReference>
<name>A0A846S0T2_9MICO</name>
<protein>
    <submittedName>
        <fullName evidence="1">Uncharacterized protein</fullName>
    </submittedName>
</protein>
<reference evidence="1 2" key="1">
    <citation type="submission" date="2020-03" db="EMBL/GenBank/DDBJ databases">
        <title>Sequencing the genomes of 1000 actinobacteria strains.</title>
        <authorList>
            <person name="Klenk H.-P."/>
        </authorList>
    </citation>
    <scope>NUCLEOTIDE SEQUENCE [LARGE SCALE GENOMIC DNA]</scope>
    <source>
        <strain evidence="1 2">DSM 18964</strain>
    </source>
</reference>
<gene>
    <name evidence="1" type="ORF">BKA07_002115</name>
</gene>
<dbReference type="EMBL" id="JAATJN010000001">
    <property type="protein sequence ID" value="NJC57080.1"/>
    <property type="molecule type" value="Genomic_DNA"/>
</dbReference>
<comment type="caution">
    <text evidence="1">The sequence shown here is derived from an EMBL/GenBank/DDBJ whole genome shotgun (WGS) entry which is preliminary data.</text>
</comment>
<sequence>MKFTVEKIASMPMFWRTLTPFESAFIGQQQIGSVDEESGGPSEGWDLISETAFMLATETLPDDQAFAVAKEKIARLDNVKNSPISSANRRVVYQLRDAILSSIESFDQETRKWMPVVPGFAALRASEADLLCGDLLVEFKCVSRNFSPRDVRQVLLYSAILAETGKDVSSFAILNPRMGCSIRAKLQDASLQLSGRPWVDTRLEILSSIESYSRIFVPNRFESPN</sequence>
<proteinExistence type="predicted"/>
<organism evidence="1 2">
    <name type="scientific">Brevibacterium marinum</name>
    <dbReference type="NCBI Taxonomy" id="418643"/>
    <lineage>
        <taxon>Bacteria</taxon>
        <taxon>Bacillati</taxon>
        <taxon>Actinomycetota</taxon>
        <taxon>Actinomycetes</taxon>
        <taxon>Micrococcales</taxon>
        <taxon>Brevibacteriaceae</taxon>
        <taxon>Brevibacterium</taxon>
    </lineage>
</organism>
<keyword evidence="2" id="KW-1185">Reference proteome</keyword>
<dbReference type="Proteomes" id="UP000576792">
    <property type="component" value="Unassembled WGS sequence"/>
</dbReference>
<evidence type="ECO:0000313" key="2">
    <source>
        <dbReference type="Proteomes" id="UP000576792"/>
    </source>
</evidence>